<dbReference type="OrthoDB" id="6157981at2759"/>
<reference evidence="3" key="1">
    <citation type="submission" date="2022-03" db="EMBL/GenBank/DDBJ databases">
        <authorList>
            <person name="Martin C."/>
        </authorList>
    </citation>
    <scope>NUCLEOTIDE SEQUENCE</scope>
</reference>
<dbReference type="Pfam" id="PF17064">
    <property type="entry name" value="QVR"/>
    <property type="match status" value="1"/>
</dbReference>
<dbReference type="AlphaFoldDB" id="A0A8S4PWZ4"/>
<proteinExistence type="predicted"/>
<sequence length="257" mass="29218">MSRYATEDVDDFIKGQENINTSKKTKSDIKILVDFLRSERNELRPIEEIDPHDLNDHLKHFFINIRKEDGAEYQPSTLRAFMSSIARYLKDKEYMEDLLKSIVFDKCRTALKSKQKNLKSQGHCLKCYNCNSYTDANCADDNFGLRPKTGKCQGRIVDRATLYTQKVIDQLFSKSLDTCCEGEDVICTKLKLEVRGVTLIKRTCFRSSLSVPIGCSEDSVAGITALCFCKTDNCNGVDSVRPYFNVVLIVALFTLLV</sequence>
<organism evidence="3 4">
    <name type="scientific">Owenia fusiformis</name>
    <name type="common">Polychaete worm</name>
    <dbReference type="NCBI Taxonomy" id="6347"/>
    <lineage>
        <taxon>Eukaryota</taxon>
        <taxon>Metazoa</taxon>
        <taxon>Spiralia</taxon>
        <taxon>Lophotrochozoa</taxon>
        <taxon>Annelida</taxon>
        <taxon>Polychaeta</taxon>
        <taxon>Sedentaria</taxon>
        <taxon>Canalipalpata</taxon>
        <taxon>Sabellida</taxon>
        <taxon>Oweniida</taxon>
        <taxon>Oweniidae</taxon>
        <taxon>Owenia</taxon>
    </lineage>
</organism>
<dbReference type="PANTHER" id="PTHR46963">
    <property type="entry name" value="SIMILAR TO RIKEN CDNA E130308A19"/>
    <property type="match status" value="1"/>
</dbReference>
<evidence type="ECO:0000256" key="1">
    <source>
        <dbReference type="ARBA" id="ARBA00022729"/>
    </source>
</evidence>
<dbReference type="GO" id="GO:0032222">
    <property type="term" value="P:regulation of synaptic transmission, cholinergic"/>
    <property type="evidence" value="ECO:0007669"/>
    <property type="project" value="InterPro"/>
</dbReference>
<protein>
    <recommendedName>
        <fullName evidence="5">Protein quiver</fullName>
    </recommendedName>
</protein>
<dbReference type="GO" id="GO:0030431">
    <property type="term" value="P:sleep"/>
    <property type="evidence" value="ECO:0007669"/>
    <property type="project" value="InterPro"/>
</dbReference>
<keyword evidence="1" id="KW-0732">Signal</keyword>
<evidence type="ECO:0000256" key="2">
    <source>
        <dbReference type="ARBA" id="ARBA00023180"/>
    </source>
</evidence>
<dbReference type="InterPro" id="IPR031424">
    <property type="entry name" value="QVR-like"/>
</dbReference>
<dbReference type="InterPro" id="IPR042838">
    <property type="entry name" value="KIAA1958"/>
</dbReference>
<keyword evidence="2" id="KW-0325">Glycoprotein</keyword>
<name>A0A8S4PWZ4_OWEFU</name>
<comment type="caution">
    <text evidence="3">The sequence shown here is derived from an EMBL/GenBank/DDBJ whole genome shotgun (WGS) entry which is preliminary data.</text>
</comment>
<dbReference type="Proteomes" id="UP000749559">
    <property type="component" value="Unassembled WGS sequence"/>
</dbReference>
<dbReference type="EMBL" id="CAIIXF020000010">
    <property type="protein sequence ID" value="CAH1797798.1"/>
    <property type="molecule type" value="Genomic_DNA"/>
</dbReference>
<evidence type="ECO:0000313" key="4">
    <source>
        <dbReference type="Proteomes" id="UP000749559"/>
    </source>
</evidence>
<accession>A0A8S4PWZ4</accession>
<keyword evidence="4" id="KW-1185">Reference proteome</keyword>
<gene>
    <name evidence="3" type="ORF">OFUS_LOCUS22018</name>
</gene>
<dbReference type="PANTHER" id="PTHR46963:SF2">
    <property type="match status" value="1"/>
</dbReference>
<evidence type="ECO:0008006" key="5">
    <source>
        <dbReference type="Google" id="ProtNLM"/>
    </source>
</evidence>
<evidence type="ECO:0000313" key="3">
    <source>
        <dbReference type="EMBL" id="CAH1797798.1"/>
    </source>
</evidence>